<protein>
    <submittedName>
        <fullName evidence="8">YidH family protein</fullName>
    </submittedName>
</protein>
<sequence length="124" mass="12940">MSADERRPRWVYGEGTDPDPRFSLANERTALAWVRTALALVAGGVALTSLATLADLPRMLDVLAALACLTGGAVAVRAAVSWARVERSLRRGEHLPAPRTLGVLAVVVVALALLLAGYAIGAAL</sequence>
<dbReference type="Proteomes" id="UP001596189">
    <property type="component" value="Unassembled WGS sequence"/>
</dbReference>
<dbReference type="RefSeq" id="WP_345715210.1">
    <property type="nucleotide sequence ID" value="NZ_BAABFP010000002.1"/>
</dbReference>
<keyword evidence="4 6" id="KW-1133">Transmembrane helix</keyword>
<dbReference type="Pfam" id="PF02656">
    <property type="entry name" value="DUF202"/>
    <property type="match status" value="1"/>
</dbReference>
<evidence type="ECO:0000256" key="6">
    <source>
        <dbReference type="SAM" id="Phobius"/>
    </source>
</evidence>
<evidence type="ECO:0000313" key="9">
    <source>
        <dbReference type="Proteomes" id="UP001596189"/>
    </source>
</evidence>
<reference evidence="9" key="1">
    <citation type="journal article" date="2019" name="Int. J. Syst. Evol. Microbiol.">
        <title>The Global Catalogue of Microorganisms (GCM) 10K type strain sequencing project: providing services to taxonomists for standard genome sequencing and annotation.</title>
        <authorList>
            <consortium name="The Broad Institute Genomics Platform"/>
            <consortium name="The Broad Institute Genome Sequencing Center for Infectious Disease"/>
            <person name="Wu L."/>
            <person name="Ma J."/>
        </authorList>
    </citation>
    <scope>NUCLEOTIDE SEQUENCE [LARGE SCALE GENOMIC DNA]</scope>
    <source>
        <strain evidence="9">KACC 14249</strain>
    </source>
</reference>
<comment type="caution">
    <text evidence="8">The sequence shown here is derived from an EMBL/GenBank/DDBJ whole genome shotgun (WGS) entry which is preliminary data.</text>
</comment>
<feature type="transmembrane region" description="Helical" evidence="6">
    <location>
        <begin position="62"/>
        <end position="80"/>
    </location>
</feature>
<keyword evidence="2" id="KW-1003">Cell membrane</keyword>
<evidence type="ECO:0000256" key="1">
    <source>
        <dbReference type="ARBA" id="ARBA00004651"/>
    </source>
</evidence>
<gene>
    <name evidence="8" type="ORF">ACFQDO_13265</name>
</gene>
<keyword evidence="5 6" id="KW-0472">Membrane</keyword>
<feature type="domain" description="DUF202" evidence="7">
    <location>
        <begin position="21"/>
        <end position="87"/>
    </location>
</feature>
<dbReference type="InterPro" id="IPR052053">
    <property type="entry name" value="IM_YidH-like"/>
</dbReference>
<keyword evidence="9" id="KW-1185">Reference proteome</keyword>
<dbReference type="PANTHER" id="PTHR34187">
    <property type="entry name" value="FGR18P"/>
    <property type="match status" value="1"/>
</dbReference>
<proteinExistence type="predicted"/>
<accession>A0ABW1JH89</accession>
<keyword evidence="3 6" id="KW-0812">Transmembrane</keyword>
<comment type="subcellular location">
    <subcellularLocation>
        <location evidence="1">Cell membrane</location>
        <topology evidence="1">Multi-pass membrane protein</topology>
    </subcellularLocation>
</comment>
<evidence type="ECO:0000313" key="8">
    <source>
        <dbReference type="EMBL" id="MFC6008098.1"/>
    </source>
</evidence>
<feature type="transmembrane region" description="Helical" evidence="6">
    <location>
        <begin position="101"/>
        <end position="121"/>
    </location>
</feature>
<organism evidence="8 9">
    <name type="scientific">Angustibacter luteus</name>
    <dbReference type="NCBI Taxonomy" id="658456"/>
    <lineage>
        <taxon>Bacteria</taxon>
        <taxon>Bacillati</taxon>
        <taxon>Actinomycetota</taxon>
        <taxon>Actinomycetes</taxon>
        <taxon>Kineosporiales</taxon>
        <taxon>Kineosporiaceae</taxon>
    </lineage>
</organism>
<evidence type="ECO:0000256" key="5">
    <source>
        <dbReference type="ARBA" id="ARBA00023136"/>
    </source>
</evidence>
<dbReference type="EMBL" id="JBHSRD010000004">
    <property type="protein sequence ID" value="MFC6008098.1"/>
    <property type="molecule type" value="Genomic_DNA"/>
</dbReference>
<evidence type="ECO:0000256" key="3">
    <source>
        <dbReference type="ARBA" id="ARBA00022692"/>
    </source>
</evidence>
<evidence type="ECO:0000256" key="4">
    <source>
        <dbReference type="ARBA" id="ARBA00022989"/>
    </source>
</evidence>
<evidence type="ECO:0000256" key="2">
    <source>
        <dbReference type="ARBA" id="ARBA00022475"/>
    </source>
</evidence>
<evidence type="ECO:0000259" key="7">
    <source>
        <dbReference type="Pfam" id="PF02656"/>
    </source>
</evidence>
<name>A0ABW1JH89_9ACTN</name>
<dbReference type="InterPro" id="IPR003807">
    <property type="entry name" value="DUF202"/>
</dbReference>
<dbReference type="PANTHER" id="PTHR34187:SF2">
    <property type="entry name" value="DUF202 DOMAIN-CONTAINING PROTEIN"/>
    <property type="match status" value="1"/>
</dbReference>
<feature type="transmembrane region" description="Helical" evidence="6">
    <location>
        <begin position="30"/>
        <end position="50"/>
    </location>
</feature>